<evidence type="ECO:0000313" key="7">
    <source>
        <dbReference type="Proteomes" id="UP000095657"/>
    </source>
</evidence>
<dbReference type="AlphaFoldDB" id="A0A174LML4"/>
<dbReference type="EMBL" id="CZBL01000017">
    <property type="protein sequence ID" value="CUQ47226.1"/>
    <property type="molecule type" value="Genomic_DNA"/>
</dbReference>
<evidence type="ECO:0000313" key="9">
    <source>
        <dbReference type="Proteomes" id="UP000283512"/>
    </source>
</evidence>
<dbReference type="EMBL" id="QRKD01000005">
    <property type="protein sequence ID" value="RHH91450.1"/>
    <property type="molecule type" value="Genomic_DNA"/>
</dbReference>
<evidence type="ECO:0000313" key="2">
    <source>
        <dbReference type="EMBL" id="CUQ47226.1"/>
    </source>
</evidence>
<evidence type="ECO:0000313" key="6">
    <source>
        <dbReference type="EMBL" id="UVQ95846.1"/>
    </source>
</evidence>
<dbReference type="Gene3D" id="3.40.140.30">
    <property type="entry name" value="Hypothetical protein TM1506"/>
    <property type="match status" value="1"/>
</dbReference>
<sequence length="139" mass="15526">MEELINLLHTGGYSCVIANEGKIRTFTQRGVADLYDLLTREPEFLKGALIADKVVGKGAAALMILGGIKELYTDVVSSNAMDLFQTSDVKVDFVQEVPFIWNRDHTGWCPVETMCSEEESAEAILQLIRGFLERIKNKE</sequence>
<dbReference type="Proteomes" id="UP000283512">
    <property type="component" value="Unassembled WGS sequence"/>
</dbReference>
<evidence type="ECO:0000313" key="11">
    <source>
        <dbReference type="Proteomes" id="UP000491168"/>
    </source>
</evidence>
<dbReference type="GO" id="GO:0003824">
    <property type="term" value="F:catalytic activity"/>
    <property type="evidence" value="ECO:0007669"/>
    <property type="project" value="InterPro"/>
</dbReference>
<evidence type="ECO:0000313" key="8">
    <source>
        <dbReference type="Proteomes" id="UP000095725"/>
    </source>
</evidence>
<dbReference type="Proteomes" id="UP000491168">
    <property type="component" value="Unassembled WGS sequence"/>
</dbReference>
<organism evidence="1 7">
    <name type="scientific">Bacteroides caccae</name>
    <dbReference type="NCBI Taxonomy" id="47678"/>
    <lineage>
        <taxon>Bacteria</taxon>
        <taxon>Pseudomonadati</taxon>
        <taxon>Bacteroidota</taxon>
        <taxon>Bacteroidia</taxon>
        <taxon>Bacteroidales</taxon>
        <taxon>Bacteroidaceae</taxon>
        <taxon>Bacteroides</taxon>
    </lineage>
</organism>
<protein>
    <submittedName>
        <fullName evidence="3">DUF1893 domain-containing protein</fullName>
    </submittedName>
    <submittedName>
        <fullName evidence="1">Domain of uncharacterized function (DUF1893)</fullName>
    </submittedName>
</protein>
<dbReference type="RefSeq" id="WP_005681172.1">
    <property type="nucleotide sequence ID" value="NZ_CABMOQ010000007.1"/>
</dbReference>
<gene>
    <name evidence="5" type="ORF">DW190_07865</name>
    <name evidence="4" type="ORF">DW794_07285</name>
    <name evidence="1" type="ORF">ERS852494_01839</name>
    <name evidence="2" type="ORF">ERS852558_03605</name>
    <name evidence="3" type="ORF">F2Y35_07160</name>
    <name evidence="6" type="ORF">NXW23_16025</name>
</gene>
<dbReference type="GeneID" id="75114764"/>
<dbReference type="Proteomes" id="UP001060260">
    <property type="component" value="Chromosome"/>
</dbReference>
<dbReference type="InterPro" id="IPR037081">
    <property type="entry name" value="Hyp_TM1506"/>
</dbReference>
<evidence type="ECO:0000313" key="3">
    <source>
        <dbReference type="EMBL" id="KAA5493471.1"/>
    </source>
</evidence>
<dbReference type="Proteomes" id="UP000095725">
    <property type="component" value="Unassembled WGS sequence"/>
</dbReference>
<dbReference type="Proteomes" id="UP000095657">
    <property type="component" value="Unassembled WGS sequence"/>
</dbReference>
<dbReference type="EMBL" id="VVYF01000006">
    <property type="protein sequence ID" value="KAA5493471.1"/>
    <property type="molecule type" value="Genomic_DNA"/>
</dbReference>
<reference evidence="7 8" key="1">
    <citation type="submission" date="2015-09" db="EMBL/GenBank/DDBJ databases">
        <authorList>
            <consortium name="Pathogen Informatics"/>
        </authorList>
    </citation>
    <scope>NUCLEOTIDE SEQUENCE [LARGE SCALE GENOMIC DNA]</scope>
    <source>
        <strain evidence="1 7">2789STDY5834880</strain>
        <strain evidence="2 8">2789STDY5834946</strain>
    </source>
</reference>
<dbReference type="EMBL" id="CZAI01000003">
    <property type="protein sequence ID" value="CUP23857.1"/>
    <property type="molecule type" value="Genomic_DNA"/>
</dbReference>
<dbReference type="EMBL" id="CP103166">
    <property type="protein sequence ID" value="UVQ95846.1"/>
    <property type="molecule type" value="Genomic_DNA"/>
</dbReference>
<evidence type="ECO:0000313" key="5">
    <source>
        <dbReference type="EMBL" id="RHH91450.1"/>
    </source>
</evidence>
<evidence type="ECO:0000313" key="1">
    <source>
        <dbReference type="EMBL" id="CUP23857.1"/>
    </source>
</evidence>
<evidence type="ECO:0000313" key="10">
    <source>
        <dbReference type="Proteomes" id="UP000284689"/>
    </source>
</evidence>
<dbReference type="Pfam" id="PF08973">
    <property type="entry name" value="TM1506"/>
    <property type="match status" value="1"/>
</dbReference>
<dbReference type="STRING" id="47678.ERS852494_01839"/>
<reference evidence="3 11" key="3">
    <citation type="journal article" date="2019" name="Nat. Med.">
        <title>A library of human gut bacterial isolates paired with longitudinal multiomics data enables mechanistic microbiome research.</title>
        <authorList>
            <person name="Poyet M."/>
            <person name="Groussin M."/>
            <person name="Gibbons S.M."/>
            <person name="Avila-Pacheco J."/>
            <person name="Jiang X."/>
            <person name="Kearney S.M."/>
            <person name="Perrotta A.R."/>
            <person name="Berdy B."/>
            <person name="Zhao S."/>
            <person name="Lieberman T.D."/>
            <person name="Swanson P.K."/>
            <person name="Smith M."/>
            <person name="Roesemann S."/>
            <person name="Alexander J.E."/>
            <person name="Rich S.A."/>
            <person name="Livny J."/>
            <person name="Vlamakis H."/>
            <person name="Clish C."/>
            <person name="Bullock K."/>
            <person name="Deik A."/>
            <person name="Scott J."/>
            <person name="Pierce K.A."/>
            <person name="Xavier R.J."/>
            <person name="Alm E.J."/>
        </authorList>
    </citation>
    <scope>NUCLEOTIDE SEQUENCE [LARGE SCALE GENOMIC DNA]</scope>
    <source>
        <strain evidence="3 11">BIOML-A21</strain>
    </source>
</reference>
<proteinExistence type="predicted"/>
<reference evidence="6" key="4">
    <citation type="submission" date="2022-08" db="EMBL/GenBank/DDBJ databases">
        <title>Genome Sequencing of Bacteroides fragilis Group Isolates with Nanopore Technology.</title>
        <authorList>
            <person name="Tisza M.J."/>
            <person name="Smith D."/>
            <person name="Dekker J.P."/>
        </authorList>
    </citation>
    <scope>NUCLEOTIDE SEQUENCE</scope>
    <source>
        <strain evidence="6">BFG-474</strain>
    </source>
</reference>
<accession>A0A174LML4</accession>
<dbReference type="Proteomes" id="UP000284689">
    <property type="component" value="Unassembled WGS sequence"/>
</dbReference>
<dbReference type="EMBL" id="QSJD01000008">
    <property type="protein sequence ID" value="RHD50267.1"/>
    <property type="molecule type" value="Genomic_DNA"/>
</dbReference>
<dbReference type="SUPFAM" id="SSF53927">
    <property type="entry name" value="Cytidine deaminase-like"/>
    <property type="match status" value="1"/>
</dbReference>
<evidence type="ECO:0000313" key="4">
    <source>
        <dbReference type="EMBL" id="RHD50267.1"/>
    </source>
</evidence>
<dbReference type="InterPro" id="IPR016193">
    <property type="entry name" value="Cytidine_deaminase-like"/>
</dbReference>
<dbReference type="InterPro" id="IPR015067">
    <property type="entry name" value="DUF1893_TM1506-like"/>
</dbReference>
<name>A0A174LML4_9BACE</name>
<reference evidence="9 10" key="2">
    <citation type="submission" date="2018-08" db="EMBL/GenBank/DDBJ databases">
        <title>A genome reference for cultivated species of the human gut microbiota.</title>
        <authorList>
            <person name="Zou Y."/>
            <person name="Xue W."/>
            <person name="Luo G."/>
        </authorList>
    </citation>
    <scope>NUCLEOTIDE SEQUENCE [LARGE SCALE GENOMIC DNA]</scope>
    <source>
        <strain evidence="5 9">AM16-49B</strain>
        <strain evidence="4 10">AM31-16AC</strain>
    </source>
</reference>